<evidence type="ECO:0000259" key="2">
    <source>
        <dbReference type="SMART" id="SM00717"/>
    </source>
</evidence>
<reference evidence="3 4" key="1">
    <citation type="journal article" date="2015" name="Mol. Biochem. Parasitol.">
        <title>Identification of polymorphic genes for use in assemblage B genotyping assays through comparative genomics of multiple assemblage B Giardia duodenalis isolates.</title>
        <authorList>
            <person name="Wielinga C."/>
            <person name="Thompson R.C."/>
            <person name="Monis P."/>
            <person name="Ryan U."/>
        </authorList>
    </citation>
    <scope>NUCLEOTIDE SEQUENCE [LARGE SCALE GENOMIC DNA]</scope>
    <source>
        <strain evidence="3 4">BAH15c1</strain>
    </source>
</reference>
<dbReference type="Proteomes" id="UP000070089">
    <property type="component" value="Unassembled WGS sequence"/>
</dbReference>
<dbReference type="EMBL" id="JXTI01000060">
    <property type="protein sequence ID" value="KWX13683.1"/>
    <property type="molecule type" value="Genomic_DNA"/>
</dbReference>
<dbReference type="SUPFAM" id="SSF46689">
    <property type="entry name" value="Homeodomain-like"/>
    <property type="match status" value="1"/>
</dbReference>
<dbReference type="InterPro" id="IPR001005">
    <property type="entry name" value="SANT/Myb"/>
</dbReference>
<gene>
    <name evidence="3" type="ORF">QR46_2317</name>
</gene>
<dbReference type="InterPro" id="IPR009057">
    <property type="entry name" value="Homeodomain-like_sf"/>
</dbReference>
<evidence type="ECO:0000313" key="4">
    <source>
        <dbReference type="Proteomes" id="UP000070089"/>
    </source>
</evidence>
<feature type="domain" description="Myb-like" evidence="2">
    <location>
        <begin position="174"/>
        <end position="222"/>
    </location>
</feature>
<organism evidence="3 4">
    <name type="scientific">Giardia duodenalis assemblage B</name>
    <dbReference type="NCBI Taxonomy" id="1394984"/>
    <lineage>
        <taxon>Eukaryota</taxon>
        <taxon>Metamonada</taxon>
        <taxon>Diplomonadida</taxon>
        <taxon>Hexamitidae</taxon>
        <taxon>Giardiinae</taxon>
        <taxon>Giardia</taxon>
    </lineage>
</organism>
<dbReference type="AlphaFoldDB" id="A0A132NUD0"/>
<proteinExistence type="predicted"/>
<evidence type="ECO:0000256" key="1">
    <source>
        <dbReference type="SAM" id="MobiDB-lite"/>
    </source>
</evidence>
<sequence>MRHKERGLARTIMPNLQMSIADLIAYDTKEDEVYASYRRRMAREARERDQQSIDILRNAAPGESEKGSLLDIESYFAAEADFSNMGPKAHNDNPSDGNLLDFNDDCIDDYLVMFDEQHSNDYSVTVKYPTKLGINYRTRSRRDKEAESIKAKIRTNRLAKNYEGADDSTFLVTHGRQWKVSEIERLINLVRKFGINFDPIAIHFPTRPKRCITAYFKRLYKSKHSGLLRALDEFNARMDSLREQGPDSGVGDDCFQEEIQHIHRLLAYERESQTINIDSEDLFSDIGDGLVQDDGSRATHTTNQPAANSTVANSQSASHFDILAEFLDM</sequence>
<accession>A0A132NUD0</accession>
<name>A0A132NUD0_GIAIN</name>
<feature type="region of interest" description="Disordered" evidence="1">
    <location>
        <begin position="293"/>
        <end position="313"/>
    </location>
</feature>
<protein>
    <recommendedName>
        <fullName evidence="2">Myb-like domain-containing protein</fullName>
    </recommendedName>
</protein>
<dbReference type="VEuPathDB" id="GiardiaDB:QR46_2317"/>
<dbReference type="Gene3D" id="1.10.10.60">
    <property type="entry name" value="Homeodomain-like"/>
    <property type="match status" value="1"/>
</dbReference>
<dbReference type="OrthoDB" id="10255935at2759"/>
<dbReference type="SMART" id="SM00717">
    <property type="entry name" value="SANT"/>
    <property type="match status" value="1"/>
</dbReference>
<feature type="compositionally biased region" description="Polar residues" evidence="1">
    <location>
        <begin position="298"/>
        <end position="313"/>
    </location>
</feature>
<dbReference type="CDD" id="cd00167">
    <property type="entry name" value="SANT"/>
    <property type="match status" value="1"/>
</dbReference>
<evidence type="ECO:0000313" key="3">
    <source>
        <dbReference type="EMBL" id="KWX13683.1"/>
    </source>
</evidence>
<comment type="caution">
    <text evidence="3">The sequence shown here is derived from an EMBL/GenBank/DDBJ whole genome shotgun (WGS) entry which is preliminary data.</text>
</comment>